<protein>
    <submittedName>
        <fullName evidence="1">Uncharacterized protein</fullName>
    </submittedName>
</protein>
<sequence>MATNKRSIEDLKGNIPIKQLLDNVGKAPENKNFSVSARLWLQYIVKIKFILLYIQADRIGDSEFHLYCSKSMMPYFLAAGHIFYAKYAHLHVQQMEELKEKMESTEYKKFSEGCFTIRRTDRVWGGVAQDIKIE</sequence>
<dbReference type="PANTHER" id="PTHR47018:SF1">
    <property type="entry name" value="TESMIN_TSO1-LIKE CXC DOMAIN-CONTAINING PROTEIN"/>
    <property type="match status" value="1"/>
</dbReference>
<evidence type="ECO:0000313" key="2">
    <source>
        <dbReference type="Proteomes" id="UP000499080"/>
    </source>
</evidence>
<proteinExistence type="predicted"/>
<gene>
    <name evidence="1" type="ORF">AVEN_191468_1</name>
</gene>
<dbReference type="OrthoDB" id="6753017at2759"/>
<dbReference type="AlphaFoldDB" id="A0A4Y2V4J7"/>
<accession>A0A4Y2V4J7</accession>
<dbReference type="PANTHER" id="PTHR47018">
    <property type="entry name" value="CXC DOMAIN-CONTAINING PROTEIN-RELATED"/>
    <property type="match status" value="1"/>
</dbReference>
<organism evidence="1 2">
    <name type="scientific">Araneus ventricosus</name>
    <name type="common">Orbweaver spider</name>
    <name type="synonym">Epeira ventricosa</name>
    <dbReference type="NCBI Taxonomy" id="182803"/>
    <lineage>
        <taxon>Eukaryota</taxon>
        <taxon>Metazoa</taxon>
        <taxon>Ecdysozoa</taxon>
        <taxon>Arthropoda</taxon>
        <taxon>Chelicerata</taxon>
        <taxon>Arachnida</taxon>
        <taxon>Araneae</taxon>
        <taxon>Araneomorphae</taxon>
        <taxon>Entelegynae</taxon>
        <taxon>Araneoidea</taxon>
        <taxon>Araneidae</taxon>
        <taxon>Araneus</taxon>
    </lineage>
</organism>
<dbReference type="Proteomes" id="UP000499080">
    <property type="component" value="Unassembled WGS sequence"/>
</dbReference>
<keyword evidence="2" id="KW-1185">Reference proteome</keyword>
<comment type="caution">
    <text evidence="1">The sequence shown here is derived from an EMBL/GenBank/DDBJ whole genome shotgun (WGS) entry which is preliminary data.</text>
</comment>
<reference evidence="1 2" key="1">
    <citation type="journal article" date="2019" name="Sci. Rep.">
        <title>Orb-weaving spider Araneus ventricosus genome elucidates the spidroin gene catalogue.</title>
        <authorList>
            <person name="Kono N."/>
            <person name="Nakamura H."/>
            <person name="Ohtoshi R."/>
            <person name="Moran D.A.P."/>
            <person name="Shinohara A."/>
            <person name="Yoshida Y."/>
            <person name="Fujiwara M."/>
            <person name="Mori M."/>
            <person name="Tomita M."/>
            <person name="Arakawa K."/>
        </authorList>
    </citation>
    <scope>NUCLEOTIDE SEQUENCE [LARGE SCALE GENOMIC DNA]</scope>
</reference>
<evidence type="ECO:0000313" key="1">
    <source>
        <dbReference type="EMBL" id="GBO20163.1"/>
    </source>
</evidence>
<dbReference type="EMBL" id="BGPR01043551">
    <property type="protein sequence ID" value="GBO20163.1"/>
    <property type="molecule type" value="Genomic_DNA"/>
</dbReference>
<name>A0A4Y2V4J7_ARAVE</name>